<dbReference type="Proteomes" id="UP001054837">
    <property type="component" value="Unassembled WGS sequence"/>
</dbReference>
<dbReference type="EMBL" id="BPLQ01012320">
    <property type="protein sequence ID" value="GIY64478.1"/>
    <property type="molecule type" value="Genomic_DNA"/>
</dbReference>
<accession>A0AAV4V3A4</accession>
<proteinExistence type="predicted"/>
<dbReference type="AlphaFoldDB" id="A0AAV4V3A4"/>
<evidence type="ECO:0000313" key="1">
    <source>
        <dbReference type="EMBL" id="GIY64478.1"/>
    </source>
</evidence>
<keyword evidence="2" id="KW-1185">Reference proteome</keyword>
<sequence>MKKVGPRVFATVAGLYLSTQDVTGGPRMLLARRCPILSCHWLIGAEAHMTSYSPCFFPPPPLAQTSFSSQNVASSRIICAKNVVLY</sequence>
<evidence type="ECO:0008006" key="3">
    <source>
        <dbReference type="Google" id="ProtNLM"/>
    </source>
</evidence>
<evidence type="ECO:0000313" key="2">
    <source>
        <dbReference type="Proteomes" id="UP001054837"/>
    </source>
</evidence>
<reference evidence="1 2" key="1">
    <citation type="submission" date="2021-06" db="EMBL/GenBank/DDBJ databases">
        <title>Caerostris darwini draft genome.</title>
        <authorList>
            <person name="Kono N."/>
            <person name="Arakawa K."/>
        </authorList>
    </citation>
    <scope>NUCLEOTIDE SEQUENCE [LARGE SCALE GENOMIC DNA]</scope>
</reference>
<protein>
    <recommendedName>
        <fullName evidence="3">Secreted protein</fullName>
    </recommendedName>
</protein>
<organism evidence="1 2">
    <name type="scientific">Caerostris darwini</name>
    <dbReference type="NCBI Taxonomy" id="1538125"/>
    <lineage>
        <taxon>Eukaryota</taxon>
        <taxon>Metazoa</taxon>
        <taxon>Ecdysozoa</taxon>
        <taxon>Arthropoda</taxon>
        <taxon>Chelicerata</taxon>
        <taxon>Arachnida</taxon>
        <taxon>Araneae</taxon>
        <taxon>Araneomorphae</taxon>
        <taxon>Entelegynae</taxon>
        <taxon>Araneoidea</taxon>
        <taxon>Araneidae</taxon>
        <taxon>Caerostris</taxon>
    </lineage>
</organism>
<comment type="caution">
    <text evidence="1">The sequence shown here is derived from an EMBL/GenBank/DDBJ whole genome shotgun (WGS) entry which is preliminary data.</text>
</comment>
<name>A0AAV4V3A4_9ARAC</name>
<gene>
    <name evidence="1" type="ORF">CDAR_38281</name>
</gene>